<dbReference type="Gene3D" id="1.20.1280.50">
    <property type="match status" value="1"/>
</dbReference>
<dbReference type="AlphaFoldDB" id="A0A286UU67"/>
<dbReference type="OrthoDB" id="3202382at2759"/>
<comment type="caution">
    <text evidence="2">The sequence shown here is derived from an EMBL/GenBank/DDBJ whole genome shotgun (WGS) entry which is preliminary data.</text>
</comment>
<gene>
    <name evidence="2" type="ORF">PNOK_0019700</name>
</gene>
<dbReference type="STRING" id="2282107.A0A286UU67"/>
<protein>
    <recommendedName>
        <fullName evidence="1">F-box domain-containing protein</fullName>
    </recommendedName>
</protein>
<feature type="domain" description="F-box" evidence="1">
    <location>
        <begin position="33"/>
        <end position="79"/>
    </location>
</feature>
<dbReference type="Proteomes" id="UP000217199">
    <property type="component" value="Unassembled WGS sequence"/>
</dbReference>
<dbReference type="Pfam" id="PF12937">
    <property type="entry name" value="F-box-like"/>
    <property type="match status" value="1"/>
</dbReference>
<dbReference type="EMBL" id="NBII01000001">
    <property type="protein sequence ID" value="PAV23129.1"/>
    <property type="molecule type" value="Genomic_DNA"/>
</dbReference>
<dbReference type="SMART" id="SM00256">
    <property type="entry name" value="FBOX"/>
    <property type="match status" value="1"/>
</dbReference>
<keyword evidence="3" id="KW-1185">Reference proteome</keyword>
<accession>A0A286UU67</accession>
<dbReference type="SUPFAM" id="SSF81383">
    <property type="entry name" value="F-box domain"/>
    <property type="match status" value="1"/>
</dbReference>
<dbReference type="InParanoid" id="A0A286UU67"/>
<dbReference type="InterPro" id="IPR001810">
    <property type="entry name" value="F-box_dom"/>
</dbReference>
<dbReference type="InterPro" id="IPR036047">
    <property type="entry name" value="F-box-like_dom_sf"/>
</dbReference>
<evidence type="ECO:0000313" key="2">
    <source>
        <dbReference type="EMBL" id="PAV23129.1"/>
    </source>
</evidence>
<reference evidence="2 3" key="1">
    <citation type="journal article" date="2017" name="Mol. Ecol.">
        <title>Comparative and population genomic landscape of Phellinus noxius: A hypervariable fungus causing root rot in trees.</title>
        <authorList>
            <person name="Chung C.L."/>
            <person name="Lee T.J."/>
            <person name="Akiba M."/>
            <person name="Lee H.H."/>
            <person name="Kuo T.H."/>
            <person name="Liu D."/>
            <person name="Ke H.M."/>
            <person name="Yokoi T."/>
            <person name="Roa M.B."/>
            <person name="Lu M.J."/>
            <person name="Chang Y.Y."/>
            <person name="Ann P.J."/>
            <person name="Tsai J.N."/>
            <person name="Chen C.Y."/>
            <person name="Tzean S.S."/>
            <person name="Ota Y."/>
            <person name="Hattori T."/>
            <person name="Sahashi N."/>
            <person name="Liou R.F."/>
            <person name="Kikuchi T."/>
            <person name="Tsai I.J."/>
        </authorList>
    </citation>
    <scope>NUCLEOTIDE SEQUENCE [LARGE SCALE GENOMIC DNA]</scope>
    <source>
        <strain evidence="2 3">FFPRI411160</strain>
    </source>
</reference>
<evidence type="ECO:0000313" key="3">
    <source>
        <dbReference type="Proteomes" id="UP000217199"/>
    </source>
</evidence>
<organism evidence="2 3">
    <name type="scientific">Pyrrhoderma noxium</name>
    <dbReference type="NCBI Taxonomy" id="2282107"/>
    <lineage>
        <taxon>Eukaryota</taxon>
        <taxon>Fungi</taxon>
        <taxon>Dikarya</taxon>
        <taxon>Basidiomycota</taxon>
        <taxon>Agaricomycotina</taxon>
        <taxon>Agaricomycetes</taxon>
        <taxon>Hymenochaetales</taxon>
        <taxon>Hymenochaetaceae</taxon>
        <taxon>Pyrrhoderma</taxon>
    </lineage>
</organism>
<proteinExistence type="predicted"/>
<name>A0A286UU67_9AGAM</name>
<dbReference type="PROSITE" id="PS50181">
    <property type="entry name" value="FBOX"/>
    <property type="match status" value="1"/>
</dbReference>
<sequence length="614" mass="69758">MSDRSLLGHVGAAIRLLYERSPSRNPANLLTQTHNLPLLPFDILLGIAEYLHPEDIVALKATCKSLREFAESRALWLFQAGAMLDMCHPLPLQGFQRVKDINTPDLSKLVRQGCKLHESWIKHEPKLIRPYTTISAPEHEDIVWLSPITSKYTLGCTKGGRVLCWDVFKRERVAEWFSGSEWEIWKCRVEFDEGVVYFAMARRVPSGIGTDCQMMALKFPEENSESESDLPVFKALTKLHFPGYVISVYLLDPLRRILTAYLWLESTNHLGLFVLLDWDNPQYVFVNTGISCDPIQREWSCMGYDSENVVIHAEEETRAYQFFYPYSFLYSIATTTPPKSTKSSHFVRQWWPMVPHLEGIRKRTCAMLLKTWTVPDPEGDPPVLGPNDPPPGTHLFTIAQHYVTIPLRREQLRWWFISKPVEIVCYPHAPIVDPPPPIPPAVFFAENQGDDVEWLTDVSEHVDLFTDWVDVAGDDTVDGAEGGLGSRGNAEREIEITLNIAPVITPQIEFVDDGVPVVPLVAVDFGLAVWLEYVNFRTDEIKIRYAVFPSVDVDRATDSFDGMSNENGEGVAIHTLETPPEIDLRKVCHIGLDQAQGTIILGMRHSQVYILKYR</sequence>
<evidence type="ECO:0000259" key="1">
    <source>
        <dbReference type="PROSITE" id="PS50181"/>
    </source>
</evidence>